<reference evidence="5" key="1">
    <citation type="journal article" date="2019" name="Int. J. Syst. Evol. Microbiol.">
        <title>The Global Catalogue of Microorganisms (GCM) 10K type strain sequencing project: providing services to taxonomists for standard genome sequencing and annotation.</title>
        <authorList>
            <consortium name="The Broad Institute Genomics Platform"/>
            <consortium name="The Broad Institute Genome Sequencing Center for Infectious Disease"/>
            <person name="Wu L."/>
            <person name="Ma J."/>
        </authorList>
    </citation>
    <scope>NUCLEOTIDE SEQUENCE [LARGE SCALE GENOMIC DNA]</scope>
    <source>
        <strain evidence="5">JCM 9918</strain>
    </source>
</reference>
<feature type="region of interest" description="Disordered" evidence="1">
    <location>
        <begin position="80"/>
        <end position="136"/>
    </location>
</feature>
<feature type="region of interest" description="Disordered" evidence="1">
    <location>
        <begin position="278"/>
        <end position="299"/>
    </location>
</feature>
<feature type="signal peptide" evidence="2">
    <location>
        <begin position="1"/>
        <end position="35"/>
    </location>
</feature>
<proteinExistence type="predicted"/>
<feature type="compositionally biased region" description="Low complexity" evidence="1">
    <location>
        <begin position="81"/>
        <end position="99"/>
    </location>
</feature>
<organism evidence="4 5">
    <name type="scientific">Streptomyces heilongjiangensis</name>
    <dbReference type="NCBI Taxonomy" id="945052"/>
    <lineage>
        <taxon>Bacteria</taxon>
        <taxon>Bacillati</taxon>
        <taxon>Actinomycetota</taxon>
        <taxon>Actinomycetes</taxon>
        <taxon>Kitasatosporales</taxon>
        <taxon>Streptomycetaceae</taxon>
        <taxon>Streptomyces</taxon>
    </lineage>
</organism>
<dbReference type="EC" id="3.-.-.-" evidence="4"/>
<dbReference type="Gene3D" id="3.40.710.10">
    <property type="entry name" value="DD-peptidase/beta-lactamase superfamily"/>
    <property type="match status" value="1"/>
</dbReference>
<evidence type="ECO:0000313" key="5">
    <source>
        <dbReference type="Proteomes" id="UP001596112"/>
    </source>
</evidence>
<dbReference type="Pfam" id="PF00144">
    <property type="entry name" value="Beta-lactamase"/>
    <property type="match status" value="1"/>
</dbReference>
<accession>A0ABW1B8W4</accession>
<comment type="caution">
    <text evidence="4">The sequence shown here is derived from an EMBL/GenBank/DDBJ whole genome shotgun (WGS) entry which is preliminary data.</text>
</comment>
<feature type="compositionally biased region" description="Basic and acidic residues" evidence="1">
    <location>
        <begin position="112"/>
        <end position="123"/>
    </location>
</feature>
<dbReference type="InterPro" id="IPR050491">
    <property type="entry name" value="AmpC-like"/>
</dbReference>
<evidence type="ECO:0000256" key="2">
    <source>
        <dbReference type="SAM" id="SignalP"/>
    </source>
</evidence>
<dbReference type="SUPFAM" id="SSF56601">
    <property type="entry name" value="beta-lactamase/transpeptidase-like"/>
    <property type="match status" value="1"/>
</dbReference>
<dbReference type="PANTHER" id="PTHR46825:SF7">
    <property type="entry name" value="D-ALANYL-D-ALANINE CARBOXYPEPTIDASE"/>
    <property type="match status" value="1"/>
</dbReference>
<sequence length="423" mass="44206">MPPTRTPMTPRKPMAHLAVPMALFLLAVAPTASRAQVATSTDTVLPLLVARGHAPAAALLADDPSGTRYAHAEAEGRWPVATTAATTATTSATATTSGDGNDGRGVGSGGSEDPRGDTAEVGREGPPARQPEPLRRADHFRAGSITKTFIATVVLQLAAEHRLSLSDSVEDHLPGLVRGENGGRGDDGRRITLRALLTHTSGLADFTAATGGTTPVTPRQAVRLALSLPPAVPGRFFYSNTNYVLLGLVVEQVTGTSYAAEAEHRIIAPLRLTGTSFPGARSSLPDPHGRAYSADGSDVTDLDPRTAGAAGELVTTLPDVNRFYGALLGGDLLPPRQLREMLDTRAAHGAYGMGLYPVRLSCGTTVWGHNGRISGSYVRTAATADGRHVLTYRVNTDAPADPDLEPALLTAEFCPRALRSGIL</sequence>
<keyword evidence="4" id="KW-0378">Hydrolase</keyword>
<evidence type="ECO:0000256" key="1">
    <source>
        <dbReference type="SAM" id="MobiDB-lite"/>
    </source>
</evidence>
<name>A0ABW1B8W4_9ACTN</name>
<protein>
    <submittedName>
        <fullName evidence="4">Serine hydrolase domain-containing protein</fullName>
        <ecNumber evidence="4">3.-.-.-</ecNumber>
    </submittedName>
</protein>
<keyword evidence="5" id="KW-1185">Reference proteome</keyword>
<feature type="domain" description="Beta-lactamase-related" evidence="3">
    <location>
        <begin position="129"/>
        <end position="405"/>
    </location>
</feature>
<dbReference type="PANTHER" id="PTHR46825">
    <property type="entry name" value="D-ALANYL-D-ALANINE-CARBOXYPEPTIDASE/ENDOPEPTIDASE AMPH"/>
    <property type="match status" value="1"/>
</dbReference>
<dbReference type="InterPro" id="IPR012338">
    <property type="entry name" value="Beta-lactam/transpept-like"/>
</dbReference>
<gene>
    <name evidence="4" type="ORF">ACFQGO_18490</name>
</gene>
<dbReference type="Proteomes" id="UP001596112">
    <property type="component" value="Unassembled WGS sequence"/>
</dbReference>
<evidence type="ECO:0000259" key="3">
    <source>
        <dbReference type="Pfam" id="PF00144"/>
    </source>
</evidence>
<dbReference type="EMBL" id="JBHSNZ010000011">
    <property type="protein sequence ID" value="MFC5809476.1"/>
    <property type="molecule type" value="Genomic_DNA"/>
</dbReference>
<dbReference type="InterPro" id="IPR001466">
    <property type="entry name" value="Beta-lactam-related"/>
</dbReference>
<evidence type="ECO:0000313" key="4">
    <source>
        <dbReference type="EMBL" id="MFC5809476.1"/>
    </source>
</evidence>
<keyword evidence="2" id="KW-0732">Signal</keyword>
<dbReference type="RefSeq" id="WP_272169186.1">
    <property type="nucleotide sequence ID" value="NZ_JAQOSL010000008.1"/>
</dbReference>
<feature type="chain" id="PRO_5045574712" evidence="2">
    <location>
        <begin position="36"/>
        <end position="423"/>
    </location>
</feature>
<dbReference type="GO" id="GO:0016787">
    <property type="term" value="F:hydrolase activity"/>
    <property type="evidence" value="ECO:0007669"/>
    <property type="project" value="UniProtKB-KW"/>
</dbReference>